<dbReference type="Gene3D" id="3.40.1360.10">
    <property type="match status" value="1"/>
</dbReference>
<dbReference type="InterPro" id="IPR002694">
    <property type="entry name" value="Znf_CHC2"/>
</dbReference>
<proteinExistence type="predicted"/>
<dbReference type="SUPFAM" id="SSF56731">
    <property type="entry name" value="DNA primase core"/>
    <property type="match status" value="1"/>
</dbReference>
<dbReference type="InterPro" id="IPR025662">
    <property type="entry name" value="Sigma_54_int_dom_ATP-bd_1"/>
</dbReference>
<dbReference type="PROSITE" id="PS00675">
    <property type="entry name" value="SIGMA54_INTERACT_1"/>
    <property type="match status" value="1"/>
</dbReference>
<dbReference type="SMART" id="SM00400">
    <property type="entry name" value="ZnF_CHCC"/>
    <property type="match status" value="1"/>
</dbReference>
<dbReference type="RefSeq" id="WP_003371162.1">
    <property type="nucleotide sequence ID" value="NZ_JACBBA010000001.1"/>
</dbReference>
<dbReference type="InterPro" id="IPR027417">
    <property type="entry name" value="P-loop_NTPase"/>
</dbReference>
<dbReference type="SUPFAM" id="SSF52540">
    <property type="entry name" value="P-loop containing nucleoside triphosphate hydrolases"/>
    <property type="match status" value="1"/>
</dbReference>
<dbReference type="SUPFAM" id="SSF57783">
    <property type="entry name" value="Zinc beta-ribbon"/>
    <property type="match status" value="1"/>
</dbReference>
<dbReference type="PANTHER" id="PTHR30313:SF2">
    <property type="entry name" value="DNA PRIMASE"/>
    <property type="match status" value="1"/>
</dbReference>
<dbReference type="Pfam" id="PF01807">
    <property type="entry name" value="Zn_ribbon_DnaG"/>
    <property type="match status" value="1"/>
</dbReference>
<dbReference type="InterPro" id="IPR036977">
    <property type="entry name" value="DNA_primase_Znf_CHC2"/>
</dbReference>
<evidence type="ECO:0000313" key="3">
    <source>
        <dbReference type="Proteomes" id="UP000486903"/>
    </source>
</evidence>
<dbReference type="GO" id="GO:0005737">
    <property type="term" value="C:cytoplasm"/>
    <property type="evidence" value="ECO:0007669"/>
    <property type="project" value="TreeGrafter"/>
</dbReference>
<gene>
    <name evidence="2" type="ORF">FDG31_08250</name>
</gene>
<dbReference type="EMBL" id="SXFB01000004">
    <property type="protein sequence ID" value="NFV26172.1"/>
    <property type="molecule type" value="Genomic_DNA"/>
</dbReference>
<evidence type="ECO:0000259" key="1">
    <source>
        <dbReference type="SMART" id="SM00400"/>
    </source>
</evidence>
<sequence>MKELQDIDLKELIEQETGEKFNKEGYIKCPFHNEKTPSMSIKFFPDRNKYKFMCWGCNEQGDALDFVTKFKRLNYKSAREYLGFENEKTQKELDIDKVKNYIKWQIDNTEYKRGYKLLGLFPFVDTNNKVIYYKAKLLKANGKKETPYYHVADDGKVINKRGSDEVPYNLYNVLDGIKNQKTIIFVEGEKDANIINSILKGMDYVTTSIKGCTDLSVLKNGFKFRIYCIGDTGEAGEQYKWHIYKQFNSLAMEFKFINLPGLKTLGDNKDVTDWLESGHDKKDLLNAFNRSLDLKSPYELQQDSNGIYKLWYDKKLEDYRKHYMTDFKLIEAKRLRFIEDDKEGVKLILKSCTNEILEKIGPSSVFDDVKSFKNFLGTLDLAFKGKADDVTDLKSWINKYFAIENEERYLGVKFIKKNDKLTLVTGNGAITAYGLDHSLVADNSEINIIEKESISKEELIELKKRIFRFAVADKAIPIVGTTINDLAVYQNQEAKEKLHHLLIVGESGSGKTTILENVVAPILNYPLKDKKSIGMITNFAMIRDLSTGNYPSLYDEFKPSMMDRYKLLKLSDVFRNLYDRSTVARGNKSFETNKEFRFMRPLIMAGEENYPNQEKAAIERSCIVYISKRERTQEHTDSMMWLTKNENILNKFGRSIINEILNLSVEQYKDIRQESESKFNNLSNRALTTAVNISCGIEIFNVLLERHGLKKIENYERHIFQNIKEEVLDGGSDTKSTIEQMLTLYNNMIEDGRAYDSKNVVIDRGDGLFIRTSEMINQIHMFVNQVGSAEVVPLKLNDFKKQSKKSGYLLKSSSKVIKIDNKPVRFDEYSKERTRELNLHSIVEPELTEIPIGKQEQKVIDGVFGI</sequence>
<dbReference type="GO" id="GO:0006269">
    <property type="term" value="P:DNA replication, synthesis of primer"/>
    <property type="evidence" value="ECO:0007669"/>
    <property type="project" value="TreeGrafter"/>
</dbReference>
<dbReference type="AlphaFoldDB" id="A0A6B4JHL0"/>
<dbReference type="Proteomes" id="UP000486903">
    <property type="component" value="Unassembled WGS sequence"/>
</dbReference>
<comment type="caution">
    <text evidence="2">The sequence shown here is derived from an EMBL/GenBank/DDBJ whole genome shotgun (WGS) entry which is preliminary data.</text>
</comment>
<dbReference type="Gene3D" id="3.90.580.10">
    <property type="entry name" value="Zinc finger, CHC2-type domain"/>
    <property type="match status" value="1"/>
</dbReference>
<feature type="domain" description="Zinc finger CHC2-type" evidence="1">
    <location>
        <begin position="29"/>
        <end position="83"/>
    </location>
</feature>
<protein>
    <submittedName>
        <fullName evidence="2">DNA primase</fullName>
    </submittedName>
</protein>
<accession>A0A6B4JHL0</accession>
<dbReference type="InterPro" id="IPR050219">
    <property type="entry name" value="DnaG_primase"/>
</dbReference>
<organism evidence="2 3">
    <name type="scientific">Clostridium botulinum</name>
    <dbReference type="NCBI Taxonomy" id="1491"/>
    <lineage>
        <taxon>Bacteria</taxon>
        <taxon>Bacillati</taxon>
        <taxon>Bacillota</taxon>
        <taxon>Clostridia</taxon>
        <taxon>Eubacteriales</taxon>
        <taxon>Clostridiaceae</taxon>
        <taxon>Clostridium</taxon>
    </lineage>
</organism>
<dbReference type="GO" id="GO:0003677">
    <property type="term" value="F:DNA binding"/>
    <property type="evidence" value="ECO:0007669"/>
    <property type="project" value="InterPro"/>
</dbReference>
<name>A0A6B4JHL0_CLOBO</name>
<dbReference type="GO" id="GO:0008270">
    <property type="term" value="F:zinc ion binding"/>
    <property type="evidence" value="ECO:0007669"/>
    <property type="project" value="InterPro"/>
</dbReference>
<dbReference type="CDD" id="cd00188">
    <property type="entry name" value="TOPRIM"/>
    <property type="match status" value="1"/>
</dbReference>
<dbReference type="GO" id="GO:0003899">
    <property type="term" value="F:DNA-directed RNA polymerase activity"/>
    <property type="evidence" value="ECO:0007669"/>
    <property type="project" value="InterPro"/>
</dbReference>
<dbReference type="PANTHER" id="PTHR30313">
    <property type="entry name" value="DNA PRIMASE"/>
    <property type="match status" value="1"/>
</dbReference>
<reference evidence="2 3" key="1">
    <citation type="submission" date="2019-04" db="EMBL/GenBank/DDBJ databases">
        <title>Genome sequencing of Clostridium botulinum Groups I-IV and Clostridium butyricum.</title>
        <authorList>
            <person name="Brunt J."/>
            <person name="Van Vliet A.H.M."/>
            <person name="Stringer S.C."/>
            <person name="Carter A.T."/>
            <person name="Peck M.W."/>
        </authorList>
    </citation>
    <scope>NUCLEOTIDE SEQUENCE [LARGE SCALE GENOMIC DNA]</scope>
    <source>
        <strain evidence="2 3">BL81</strain>
    </source>
</reference>
<evidence type="ECO:0000313" key="2">
    <source>
        <dbReference type="EMBL" id="NFV26172.1"/>
    </source>
</evidence>